<organism evidence="2 3">
    <name type="scientific">Diploptera punctata</name>
    <name type="common">Pacific beetle cockroach</name>
    <dbReference type="NCBI Taxonomy" id="6984"/>
    <lineage>
        <taxon>Eukaryota</taxon>
        <taxon>Metazoa</taxon>
        <taxon>Ecdysozoa</taxon>
        <taxon>Arthropoda</taxon>
        <taxon>Hexapoda</taxon>
        <taxon>Insecta</taxon>
        <taxon>Pterygota</taxon>
        <taxon>Neoptera</taxon>
        <taxon>Polyneoptera</taxon>
        <taxon>Dictyoptera</taxon>
        <taxon>Blattodea</taxon>
        <taxon>Blaberoidea</taxon>
        <taxon>Blaberidae</taxon>
        <taxon>Diplopterinae</taxon>
        <taxon>Diploptera</taxon>
    </lineage>
</organism>
<evidence type="ECO:0000313" key="2">
    <source>
        <dbReference type="EMBL" id="KAJ9584071.1"/>
    </source>
</evidence>
<feature type="transmembrane region" description="Helical" evidence="1">
    <location>
        <begin position="24"/>
        <end position="41"/>
    </location>
</feature>
<name>A0AAD7ZPD1_DIPPU</name>
<reference evidence="2" key="1">
    <citation type="journal article" date="2023" name="IScience">
        <title>Live-bearing cockroach genome reveals convergent evolutionary mechanisms linked to viviparity in insects and beyond.</title>
        <authorList>
            <person name="Fouks B."/>
            <person name="Harrison M.C."/>
            <person name="Mikhailova A.A."/>
            <person name="Marchal E."/>
            <person name="English S."/>
            <person name="Carruthers M."/>
            <person name="Jennings E.C."/>
            <person name="Chiamaka E.L."/>
            <person name="Frigard R.A."/>
            <person name="Pippel M."/>
            <person name="Attardo G.M."/>
            <person name="Benoit J.B."/>
            <person name="Bornberg-Bauer E."/>
            <person name="Tobe S.S."/>
        </authorList>
    </citation>
    <scope>NUCLEOTIDE SEQUENCE</scope>
    <source>
        <strain evidence="2">Stay&amp;Tobe</strain>
    </source>
</reference>
<protein>
    <submittedName>
        <fullName evidence="2">Uncharacterized protein</fullName>
    </submittedName>
</protein>
<keyword evidence="3" id="KW-1185">Reference proteome</keyword>
<keyword evidence="1" id="KW-0472">Membrane</keyword>
<reference evidence="2" key="2">
    <citation type="submission" date="2023-05" db="EMBL/GenBank/DDBJ databases">
        <authorList>
            <person name="Fouks B."/>
        </authorList>
    </citation>
    <scope>NUCLEOTIDE SEQUENCE</scope>
    <source>
        <strain evidence="2">Stay&amp;Tobe</strain>
        <tissue evidence="2">Testes</tissue>
    </source>
</reference>
<evidence type="ECO:0000313" key="3">
    <source>
        <dbReference type="Proteomes" id="UP001233999"/>
    </source>
</evidence>
<evidence type="ECO:0000256" key="1">
    <source>
        <dbReference type="SAM" id="Phobius"/>
    </source>
</evidence>
<proteinExistence type="predicted"/>
<feature type="non-terminal residue" evidence="2">
    <location>
        <position position="65"/>
    </location>
</feature>
<accession>A0AAD7ZPD1</accession>
<comment type="caution">
    <text evidence="2">The sequence shown here is derived from an EMBL/GenBank/DDBJ whole genome shotgun (WGS) entry which is preliminary data.</text>
</comment>
<dbReference type="AlphaFoldDB" id="A0AAD7ZPD1"/>
<keyword evidence="1" id="KW-1133">Transmembrane helix</keyword>
<sequence>YDNRFFFVPNFFIEIFYLTKVQKFSTFWILQLILIGGNISLKIGMKKSKEIHNTFVLELYCEFRR</sequence>
<gene>
    <name evidence="2" type="ORF">L9F63_021588</name>
</gene>
<dbReference type="Proteomes" id="UP001233999">
    <property type="component" value="Unassembled WGS sequence"/>
</dbReference>
<keyword evidence="1" id="KW-0812">Transmembrane</keyword>
<dbReference type="EMBL" id="JASPKZ010007474">
    <property type="protein sequence ID" value="KAJ9584071.1"/>
    <property type="molecule type" value="Genomic_DNA"/>
</dbReference>
<feature type="non-terminal residue" evidence="2">
    <location>
        <position position="1"/>
    </location>
</feature>